<dbReference type="HOGENOM" id="CLU_2061792_0_0_1"/>
<dbReference type="GeneID" id="20666190"/>
<name>W4JSX0_HETIT</name>
<dbReference type="AlphaFoldDB" id="W4JSX0"/>
<evidence type="ECO:0000313" key="1">
    <source>
        <dbReference type="EMBL" id="ETW76200.1"/>
    </source>
</evidence>
<dbReference type="RefSeq" id="XP_009552408.1">
    <property type="nucleotide sequence ID" value="XM_009554113.1"/>
</dbReference>
<proteinExistence type="predicted"/>
<keyword evidence="2" id="KW-1185">Reference proteome</keyword>
<accession>W4JSX0</accession>
<protein>
    <submittedName>
        <fullName evidence="1">Uncharacterized protein</fullName>
    </submittedName>
</protein>
<sequence>MTSKVAARQYPAYAYAKFGTTTDNWELRVPKVLLGRSELSNAIASRGELGIRVYAVRGQNGREKPTLCYTDGAVQFTRSGKTDVIRFDGATQLRSDAPPPRMVEDWLEVGELSSAKSTA</sequence>
<organism evidence="1 2">
    <name type="scientific">Heterobasidion irregulare (strain TC 32-1)</name>
    <dbReference type="NCBI Taxonomy" id="747525"/>
    <lineage>
        <taxon>Eukaryota</taxon>
        <taxon>Fungi</taxon>
        <taxon>Dikarya</taxon>
        <taxon>Basidiomycota</taxon>
        <taxon>Agaricomycotina</taxon>
        <taxon>Agaricomycetes</taxon>
        <taxon>Russulales</taxon>
        <taxon>Bondarzewiaceae</taxon>
        <taxon>Heterobasidion</taxon>
        <taxon>Heterobasidion annosum species complex</taxon>
    </lineage>
</organism>
<evidence type="ECO:0000313" key="2">
    <source>
        <dbReference type="Proteomes" id="UP000030671"/>
    </source>
</evidence>
<gene>
    <name evidence="1" type="ORF">HETIRDRAFT_106763</name>
</gene>
<dbReference type="EMBL" id="KI925465">
    <property type="protein sequence ID" value="ETW76200.1"/>
    <property type="molecule type" value="Genomic_DNA"/>
</dbReference>
<reference evidence="1 2" key="1">
    <citation type="journal article" date="2012" name="New Phytol.">
        <title>Insight into trade-off between wood decay and parasitism from the genome of a fungal forest pathogen.</title>
        <authorList>
            <person name="Olson A."/>
            <person name="Aerts A."/>
            <person name="Asiegbu F."/>
            <person name="Belbahri L."/>
            <person name="Bouzid O."/>
            <person name="Broberg A."/>
            <person name="Canback B."/>
            <person name="Coutinho P.M."/>
            <person name="Cullen D."/>
            <person name="Dalman K."/>
            <person name="Deflorio G."/>
            <person name="van Diepen L.T."/>
            <person name="Dunand C."/>
            <person name="Duplessis S."/>
            <person name="Durling M."/>
            <person name="Gonthier P."/>
            <person name="Grimwood J."/>
            <person name="Fossdal C.G."/>
            <person name="Hansson D."/>
            <person name="Henrissat B."/>
            <person name="Hietala A."/>
            <person name="Himmelstrand K."/>
            <person name="Hoffmeister D."/>
            <person name="Hogberg N."/>
            <person name="James T.Y."/>
            <person name="Karlsson M."/>
            <person name="Kohler A."/>
            <person name="Kues U."/>
            <person name="Lee Y.H."/>
            <person name="Lin Y.C."/>
            <person name="Lind M."/>
            <person name="Lindquist E."/>
            <person name="Lombard V."/>
            <person name="Lucas S."/>
            <person name="Lunden K."/>
            <person name="Morin E."/>
            <person name="Murat C."/>
            <person name="Park J."/>
            <person name="Raffaello T."/>
            <person name="Rouze P."/>
            <person name="Salamov A."/>
            <person name="Schmutz J."/>
            <person name="Solheim H."/>
            <person name="Stahlberg J."/>
            <person name="Velez H."/>
            <person name="de Vries R.P."/>
            <person name="Wiebenga A."/>
            <person name="Woodward S."/>
            <person name="Yakovlev I."/>
            <person name="Garbelotto M."/>
            <person name="Martin F."/>
            <person name="Grigoriev I.V."/>
            <person name="Stenlid J."/>
        </authorList>
    </citation>
    <scope>NUCLEOTIDE SEQUENCE [LARGE SCALE GENOMIC DNA]</scope>
    <source>
        <strain evidence="1 2">TC 32-1</strain>
    </source>
</reference>
<dbReference type="KEGG" id="hir:HETIRDRAFT_106763"/>
<dbReference type="Proteomes" id="UP000030671">
    <property type="component" value="Unassembled WGS sequence"/>
</dbReference>
<dbReference type="InParanoid" id="W4JSX0"/>